<sequence length="300" mass="32218">MATNPRIVGRTGEMSLLNGLNPIGAPYRGRWHPDVFARHGYVHEAGALVKRLLVGGREGPNFVIFGRARSGSTLLVKLLGQVEDIHCRGEALHFGVLAPRAHLARLAALRKAPVHGCKLLSYQLVEVQRMRSVAAFLRGLVEDGTVLIHLTRGTLAQATSLAVAQQTALYHVGRGAGAGRAPVHLDPQAFVAQARMQLGLLQMERAALSGLPHMQVDYERDLLPAEAHQPTIDRICARLGARPGPVESPLRKILSPRLEEAVANAGEILAALEENGLGRLIAEAADRSPQWMPGAAIAAE</sequence>
<dbReference type="AlphaFoldDB" id="A0A1I3JYY2"/>
<gene>
    <name evidence="1" type="ORF">SAMN05216258_108216</name>
</gene>
<dbReference type="Proteomes" id="UP000199377">
    <property type="component" value="Unassembled WGS sequence"/>
</dbReference>
<name>A0A1I3JYY2_9RHOB</name>
<evidence type="ECO:0000313" key="1">
    <source>
        <dbReference type="EMBL" id="SFI65260.1"/>
    </source>
</evidence>
<dbReference type="SUPFAM" id="SSF52540">
    <property type="entry name" value="P-loop containing nucleoside triphosphate hydrolases"/>
    <property type="match status" value="1"/>
</dbReference>
<proteinExistence type="predicted"/>
<keyword evidence="1" id="KW-0808">Transferase</keyword>
<reference evidence="1 2" key="1">
    <citation type="submission" date="2016-10" db="EMBL/GenBank/DDBJ databases">
        <authorList>
            <person name="de Groot N.N."/>
        </authorList>
    </citation>
    <scope>NUCLEOTIDE SEQUENCE [LARGE SCALE GENOMIC DNA]</scope>
    <source>
        <strain evidence="1 2">CGMCC 1.11030</strain>
    </source>
</reference>
<dbReference type="InterPro" id="IPR027417">
    <property type="entry name" value="P-loop_NTPase"/>
</dbReference>
<dbReference type="Gene3D" id="3.40.50.300">
    <property type="entry name" value="P-loop containing nucleotide triphosphate hydrolases"/>
    <property type="match status" value="1"/>
</dbReference>
<dbReference type="GO" id="GO:0016740">
    <property type="term" value="F:transferase activity"/>
    <property type="evidence" value="ECO:0007669"/>
    <property type="project" value="UniProtKB-KW"/>
</dbReference>
<evidence type="ECO:0000313" key="2">
    <source>
        <dbReference type="Proteomes" id="UP000199377"/>
    </source>
</evidence>
<protein>
    <submittedName>
        <fullName evidence="1">LPS sulfotransferase NodH</fullName>
    </submittedName>
</protein>
<organism evidence="1 2">
    <name type="scientific">Albimonas pacifica</name>
    <dbReference type="NCBI Taxonomy" id="1114924"/>
    <lineage>
        <taxon>Bacteria</taxon>
        <taxon>Pseudomonadati</taxon>
        <taxon>Pseudomonadota</taxon>
        <taxon>Alphaproteobacteria</taxon>
        <taxon>Rhodobacterales</taxon>
        <taxon>Paracoccaceae</taxon>
        <taxon>Albimonas</taxon>
    </lineage>
</organism>
<dbReference type="EMBL" id="FOQH01000008">
    <property type="protein sequence ID" value="SFI65260.1"/>
    <property type="molecule type" value="Genomic_DNA"/>
</dbReference>
<keyword evidence="2" id="KW-1185">Reference proteome</keyword>
<accession>A0A1I3JYY2</accession>